<organism evidence="1 2">
    <name type="scientific">Peptococcus niger</name>
    <dbReference type="NCBI Taxonomy" id="2741"/>
    <lineage>
        <taxon>Bacteria</taxon>
        <taxon>Bacillati</taxon>
        <taxon>Bacillota</taxon>
        <taxon>Clostridia</taxon>
        <taxon>Eubacteriales</taxon>
        <taxon>Peptococcaceae</taxon>
        <taxon>Peptococcus</taxon>
    </lineage>
</organism>
<dbReference type="OrthoDB" id="384924at2"/>
<keyword evidence="1" id="KW-0255">Endonuclease</keyword>
<sequence>MCEACLQFFLPMHPPRTTHQQKEIRCLKNKPIVYEPAALKSARSKLMAHLAGHVPAEKWTGPIRLQVKWLFSGNGHYDGEWKITRPDTDNLQKLLKDCMTDLGFWEDDALVASEIVEKFWARQPGIFIRVERLELAERGLAL</sequence>
<dbReference type="SUPFAM" id="SSF103084">
    <property type="entry name" value="Holliday junction resolvase RusA"/>
    <property type="match status" value="1"/>
</dbReference>
<keyword evidence="2" id="KW-1185">Reference proteome</keyword>
<dbReference type="AlphaFoldDB" id="A0A1G6RP44"/>
<dbReference type="Proteomes" id="UP000198995">
    <property type="component" value="Unassembled WGS sequence"/>
</dbReference>
<dbReference type="GO" id="GO:0006310">
    <property type="term" value="P:DNA recombination"/>
    <property type="evidence" value="ECO:0007669"/>
    <property type="project" value="InterPro"/>
</dbReference>
<evidence type="ECO:0000313" key="1">
    <source>
        <dbReference type="EMBL" id="SDD05706.1"/>
    </source>
</evidence>
<dbReference type="EMBL" id="FNAF01000001">
    <property type="protein sequence ID" value="SDD05706.1"/>
    <property type="molecule type" value="Genomic_DNA"/>
</dbReference>
<gene>
    <name evidence="1" type="ORF">SAMN04489866_10165</name>
</gene>
<accession>A0A1G6RP44</accession>
<proteinExistence type="predicted"/>
<dbReference type="InterPro" id="IPR008822">
    <property type="entry name" value="Endonuclease_RusA-like"/>
</dbReference>
<dbReference type="InterPro" id="IPR036614">
    <property type="entry name" value="RusA-like_sf"/>
</dbReference>
<evidence type="ECO:0000313" key="2">
    <source>
        <dbReference type="Proteomes" id="UP000198995"/>
    </source>
</evidence>
<dbReference type="STRING" id="2741.SAMN04489866_10165"/>
<protein>
    <submittedName>
        <fullName evidence="1">Holliday junction resolvase RusA (Prophage-encoded endonuclease)</fullName>
    </submittedName>
</protein>
<keyword evidence="1" id="KW-0378">Hydrolase</keyword>
<dbReference type="RefSeq" id="WP_091790766.1">
    <property type="nucleotide sequence ID" value="NZ_FNAF01000001.1"/>
</dbReference>
<dbReference type="GO" id="GO:0004519">
    <property type="term" value="F:endonuclease activity"/>
    <property type="evidence" value="ECO:0007669"/>
    <property type="project" value="UniProtKB-KW"/>
</dbReference>
<reference evidence="1 2" key="1">
    <citation type="submission" date="2016-10" db="EMBL/GenBank/DDBJ databases">
        <authorList>
            <person name="de Groot N.N."/>
        </authorList>
    </citation>
    <scope>NUCLEOTIDE SEQUENCE [LARGE SCALE GENOMIC DNA]</scope>
    <source>
        <strain evidence="1 2">DSM 20475</strain>
    </source>
</reference>
<dbReference type="Pfam" id="PF05866">
    <property type="entry name" value="RusA"/>
    <property type="match status" value="1"/>
</dbReference>
<dbReference type="Gene3D" id="3.30.1330.70">
    <property type="entry name" value="Holliday junction resolvase RusA"/>
    <property type="match status" value="1"/>
</dbReference>
<name>A0A1G6RP44_PEPNI</name>
<keyword evidence="1" id="KW-0540">Nuclease</keyword>
<dbReference type="GO" id="GO:0006281">
    <property type="term" value="P:DNA repair"/>
    <property type="evidence" value="ECO:0007669"/>
    <property type="project" value="InterPro"/>
</dbReference>
<dbReference type="GO" id="GO:0000287">
    <property type="term" value="F:magnesium ion binding"/>
    <property type="evidence" value="ECO:0007669"/>
    <property type="project" value="InterPro"/>
</dbReference>